<evidence type="ECO:0000313" key="1">
    <source>
        <dbReference type="EMBL" id="MFC0049604.1"/>
    </source>
</evidence>
<dbReference type="Proteomes" id="UP001589813">
    <property type="component" value="Unassembled WGS sequence"/>
</dbReference>
<accession>A0ABV6BFF3</accession>
<evidence type="ECO:0000313" key="2">
    <source>
        <dbReference type="Proteomes" id="UP001589813"/>
    </source>
</evidence>
<gene>
    <name evidence="1" type="ORF">ACFFJP_15005</name>
</gene>
<comment type="caution">
    <text evidence="1">The sequence shown here is derived from an EMBL/GenBank/DDBJ whole genome shotgun (WGS) entry which is preliminary data.</text>
</comment>
<dbReference type="EMBL" id="JBHLXP010000004">
    <property type="protein sequence ID" value="MFC0049604.1"/>
    <property type="molecule type" value="Genomic_DNA"/>
</dbReference>
<dbReference type="InterPro" id="IPR036249">
    <property type="entry name" value="Thioredoxin-like_sf"/>
</dbReference>
<dbReference type="SUPFAM" id="SSF52833">
    <property type="entry name" value="Thioredoxin-like"/>
    <property type="match status" value="1"/>
</dbReference>
<proteinExistence type="predicted"/>
<dbReference type="Gene3D" id="3.40.30.10">
    <property type="entry name" value="Glutaredoxin"/>
    <property type="match status" value="1"/>
</dbReference>
<dbReference type="RefSeq" id="WP_377245793.1">
    <property type="nucleotide sequence ID" value="NZ_JBHLXP010000004.1"/>
</dbReference>
<keyword evidence="2" id="KW-1185">Reference proteome</keyword>
<reference evidence="1 2" key="1">
    <citation type="submission" date="2024-09" db="EMBL/GenBank/DDBJ databases">
        <authorList>
            <person name="Sun Q."/>
            <person name="Mori K."/>
        </authorList>
    </citation>
    <scope>NUCLEOTIDE SEQUENCE [LARGE SCALE GENOMIC DNA]</scope>
    <source>
        <strain evidence="1 2">KCTC 23315</strain>
    </source>
</reference>
<protein>
    <submittedName>
        <fullName evidence="1">DsbA family protein</fullName>
    </submittedName>
</protein>
<dbReference type="CDD" id="cd03025">
    <property type="entry name" value="DsbA_FrnE_like"/>
    <property type="match status" value="1"/>
</dbReference>
<name>A0ABV6BFF3_9GAMM</name>
<sequence>MLHYIYDPLCGWCYGAAPLIEVAAQFSAIRLHAGGMMTGSRRQQVTPELRQFVQPHDLRIAKLTGQPFSTAYTDGLLTDYSAVFDSAPPIAAILAAEQLAGKGLAMLSALQQAHYQQGRRIADQQTLSALASALALKTTDFDTLYLQMLQTGVAAHISQTRQLMSQLQAQSFPSMGLSTAQGIVRLDLTPWFGQATEFAHWLQQQLKRNSFN</sequence>
<organism evidence="1 2">
    <name type="scientific">Rheinheimera tilapiae</name>
    <dbReference type="NCBI Taxonomy" id="875043"/>
    <lineage>
        <taxon>Bacteria</taxon>
        <taxon>Pseudomonadati</taxon>
        <taxon>Pseudomonadota</taxon>
        <taxon>Gammaproteobacteria</taxon>
        <taxon>Chromatiales</taxon>
        <taxon>Chromatiaceae</taxon>
        <taxon>Rheinheimera</taxon>
    </lineage>
</organism>